<accession>A0A1G7HW79</accession>
<dbReference type="EMBL" id="FNAI01000012">
    <property type="protein sequence ID" value="SDF04645.1"/>
    <property type="molecule type" value="Genomic_DNA"/>
</dbReference>
<proteinExistence type="predicted"/>
<evidence type="ECO:0000313" key="1">
    <source>
        <dbReference type="EMBL" id="SDF04645.1"/>
    </source>
</evidence>
<dbReference type="AlphaFoldDB" id="A0A1G7HW79"/>
<keyword evidence="2" id="KW-1185">Reference proteome</keyword>
<sequence>MLMRYTPLFILLLTALPFFCFAQKAYELECYSGKLNGKTIRLDLANGFIGATQIVIPRKSGLAPVIYYANSGTPETNNTMLFQSKYLQKKDYFILDNMKEAYEDLPRFITGKYYFRKQLIKVKFLFLLSNCCSFYYKGSAYGANVN</sequence>
<dbReference type="Proteomes" id="UP000199072">
    <property type="component" value="Unassembled WGS sequence"/>
</dbReference>
<evidence type="ECO:0000313" key="2">
    <source>
        <dbReference type="Proteomes" id="UP000199072"/>
    </source>
</evidence>
<gene>
    <name evidence="1" type="ORF">SAMN05216464_11251</name>
</gene>
<name>A0A1G7HW79_9SPHI</name>
<dbReference type="STRING" id="1391627.SAMN05216464_11251"/>
<reference evidence="1 2" key="1">
    <citation type="submission" date="2016-10" db="EMBL/GenBank/DDBJ databases">
        <authorList>
            <person name="de Groot N.N."/>
        </authorList>
    </citation>
    <scope>NUCLEOTIDE SEQUENCE [LARGE SCALE GENOMIC DNA]</scope>
    <source>
        <strain evidence="1 2">47C3B</strain>
    </source>
</reference>
<protein>
    <submittedName>
        <fullName evidence="1">Uncharacterized protein</fullName>
    </submittedName>
</protein>
<organism evidence="1 2">
    <name type="scientific">Mucilaginibacter pineti</name>
    <dbReference type="NCBI Taxonomy" id="1391627"/>
    <lineage>
        <taxon>Bacteria</taxon>
        <taxon>Pseudomonadati</taxon>
        <taxon>Bacteroidota</taxon>
        <taxon>Sphingobacteriia</taxon>
        <taxon>Sphingobacteriales</taxon>
        <taxon>Sphingobacteriaceae</taxon>
        <taxon>Mucilaginibacter</taxon>
    </lineage>
</organism>